<sequence length="520" mass="57988">MSIDNEQGGKSGISSRKARLNTTVNSMGKLPPQALDLEEAVLGALMLEKDALSAVIDILKPEVFYHEAHQKIFAAIHMLFEKSKPVDILTVTSELRQMGTLEIVGGAYYITNLTNRVASAANIEYHARIISQKYIQRELIRISTDIITSAYEDTTDIFDLLDHAEKGLFDIAQNNLRRDTQKMDDIIKQSLATLEELRTKTDGLTGVPTGFTGLDRITGGWQKQDLVIIAARPAMGKTAFVLTCARNATVDFQKPTVVFSLEMSSVQLVNRLISGEAEIEQEKIRKGNLQEWEWQQLHSKIGRLTEAPLLIDDTPALNIFEFRAKCRRLKSQYDIQLVIVDYLQLMHGKGEGGKGGGNREQEIGSISRALKSVAKELDVPVLALSQLSRAVESRPGLQGKRPMLSDLRESGSIEQDADMVLFLYRPEYYGITEDEQGRSQAGIGEVIIAKHRNGETGIVPLRFIGKFVKFTDLEEDFTAPTSFTADPSAGMYPSQDFEKQSNVIIRPSKMDDYNDDEPPF</sequence>
<keyword evidence="5 13" id="KW-0378">Hydrolase</keyword>
<evidence type="ECO:0000256" key="3">
    <source>
        <dbReference type="ARBA" id="ARBA00022705"/>
    </source>
</evidence>
<dbReference type="PANTHER" id="PTHR30153:SF2">
    <property type="entry name" value="REPLICATIVE DNA HELICASE"/>
    <property type="match status" value="1"/>
</dbReference>
<feature type="domain" description="SF4 helicase" evidence="14">
    <location>
        <begin position="200"/>
        <end position="477"/>
    </location>
</feature>
<dbReference type="InterPro" id="IPR016136">
    <property type="entry name" value="DNA_helicase_N/primase_C"/>
</dbReference>
<dbReference type="PANTHER" id="PTHR30153">
    <property type="entry name" value="REPLICATIVE DNA HELICASE DNAB"/>
    <property type="match status" value="1"/>
</dbReference>
<evidence type="ECO:0000256" key="11">
    <source>
        <dbReference type="ARBA" id="ARBA00048954"/>
    </source>
</evidence>
<evidence type="ECO:0000256" key="2">
    <source>
        <dbReference type="ARBA" id="ARBA00022515"/>
    </source>
</evidence>
<dbReference type="GO" id="GO:1990077">
    <property type="term" value="C:primosome complex"/>
    <property type="evidence" value="ECO:0007669"/>
    <property type="project" value="UniProtKB-UniRule"/>
</dbReference>
<dbReference type="OrthoDB" id="9773982at2"/>
<dbReference type="InterPro" id="IPR027417">
    <property type="entry name" value="P-loop_NTPase"/>
</dbReference>
<dbReference type="InterPro" id="IPR007694">
    <property type="entry name" value="DNA_helicase_DnaB-like_C"/>
</dbReference>
<evidence type="ECO:0000256" key="6">
    <source>
        <dbReference type="ARBA" id="ARBA00022806"/>
    </source>
</evidence>
<organism evidence="15 16">
    <name type="scientific">Pedobacter frigidisoli</name>
    <dbReference type="NCBI Taxonomy" id="2530455"/>
    <lineage>
        <taxon>Bacteria</taxon>
        <taxon>Pseudomonadati</taxon>
        <taxon>Bacteroidota</taxon>
        <taxon>Sphingobacteriia</taxon>
        <taxon>Sphingobacteriales</taxon>
        <taxon>Sphingobacteriaceae</taxon>
        <taxon>Pedobacter</taxon>
    </lineage>
</organism>
<protein>
    <recommendedName>
        <fullName evidence="12 13">Replicative DNA helicase</fullName>
        <ecNumber evidence="12 13">5.6.2.3</ecNumber>
    </recommendedName>
</protein>
<comment type="catalytic activity">
    <reaction evidence="11 13">
        <text>ATP + H2O = ADP + phosphate + H(+)</text>
        <dbReference type="Rhea" id="RHEA:13065"/>
        <dbReference type="ChEBI" id="CHEBI:15377"/>
        <dbReference type="ChEBI" id="CHEBI:15378"/>
        <dbReference type="ChEBI" id="CHEBI:30616"/>
        <dbReference type="ChEBI" id="CHEBI:43474"/>
        <dbReference type="ChEBI" id="CHEBI:456216"/>
        <dbReference type="EC" id="5.6.2.3"/>
    </reaction>
</comment>
<dbReference type="EMBL" id="SJSN01000002">
    <property type="protein sequence ID" value="TCD12164.1"/>
    <property type="molecule type" value="Genomic_DNA"/>
</dbReference>
<dbReference type="CDD" id="cd00984">
    <property type="entry name" value="DnaB_C"/>
    <property type="match status" value="1"/>
</dbReference>
<dbReference type="SUPFAM" id="SSF48024">
    <property type="entry name" value="N-terminal domain of DnaB helicase"/>
    <property type="match status" value="1"/>
</dbReference>
<evidence type="ECO:0000256" key="1">
    <source>
        <dbReference type="ARBA" id="ARBA00008428"/>
    </source>
</evidence>
<evidence type="ECO:0000256" key="13">
    <source>
        <dbReference type="RuleBase" id="RU362085"/>
    </source>
</evidence>
<evidence type="ECO:0000256" key="4">
    <source>
        <dbReference type="ARBA" id="ARBA00022741"/>
    </source>
</evidence>
<dbReference type="FunFam" id="3.40.50.300:FF:000351">
    <property type="entry name" value="Replicative DNA helicase"/>
    <property type="match status" value="1"/>
</dbReference>
<dbReference type="AlphaFoldDB" id="A0A4R0P8A2"/>
<proteinExistence type="inferred from homology"/>
<dbReference type="Pfam" id="PF00772">
    <property type="entry name" value="DnaB"/>
    <property type="match status" value="1"/>
</dbReference>
<keyword evidence="6 13" id="KW-0347">Helicase</keyword>
<dbReference type="PROSITE" id="PS51199">
    <property type="entry name" value="SF4_HELICASE"/>
    <property type="match status" value="1"/>
</dbReference>
<dbReference type="FunFam" id="1.10.860.10:FF:000001">
    <property type="entry name" value="Replicative DNA helicase"/>
    <property type="match status" value="1"/>
</dbReference>
<evidence type="ECO:0000256" key="8">
    <source>
        <dbReference type="ARBA" id="ARBA00023125"/>
    </source>
</evidence>
<accession>A0A4R0P8A2</accession>
<reference evidence="15 16" key="1">
    <citation type="submission" date="2019-02" db="EMBL/GenBank/DDBJ databases">
        <title>Pedobacter sp. RP-3-11 sp. nov., isolated from Arctic soil.</title>
        <authorList>
            <person name="Dahal R.H."/>
        </authorList>
    </citation>
    <scope>NUCLEOTIDE SEQUENCE [LARGE SCALE GENOMIC DNA]</scope>
    <source>
        <strain evidence="15 16">RP-3-11</strain>
    </source>
</reference>
<evidence type="ECO:0000256" key="7">
    <source>
        <dbReference type="ARBA" id="ARBA00022840"/>
    </source>
</evidence>
<dbReference type="InterPro" id="IPR007692">
    <property type="entry name" value="DNA_helicase_DnaB"/>
</dbReference>
<evidence type="ECO:0000256" key="9">
    <source>
        <dbReference type="ARBA" id="ARBA00023235"/>
    </source>
</evidence>
<dbReference type="Proteomes" id="UP000291485">
    <property type="component" value="Unassembled WGS sequence"/>
</dbReference>
<keyword evidence="4 13" id="KW-0547">Nucleotide-binding</keyword>
<comment type="function">
    <text evidence="10 13">The main replicative DNA helicase, it participates in initiation and elongation during chromosome replication. Travels ahead of the DNA replisome, separating dsDNA into templates for DNA synthesis. A processive ATP-dependent 5'-3' DNA helicase it has DNA-dependent ATPase activity.</text>
</comment>
<keyword evidence="7 13" id="KW-0067">ATP-binding</keyword>
<keyword evidence="2 13" id="KW-0639">Primosome</keyword>
<dbReference type="GO" id="GO:0016887">
    <property type="term" value="F:ATP hydrolysis activity"/>
    <property type="evidence" value="ECO:0007669"/>
    <property type="project" value="RHEA"/>
</dbReference>
<dbReference type="GO" id="GO:0005829">
    <property type="term" value="C:cytosol"/>
    <property type="evidence" value="ECO:0007669"/>
    <property type="project" value="TreeGrafter"/>
</dbReference>
<evidence type="ECO:0000256" key="12">
    <source>
        <dbReference type="NCBIfam" id="TIGR00665"/>
    </source>
</evidence>
<keyword evidence="3 13" id="KW-0235">DNA replication</keyword>
<name>A0A4R0P8A2_9SPHI</name>
<comment type="caution">
    <text evidence="15">The sequence shown here is derived from an EMBL/GenBank/DDBJ whole genome shotgun (WGS) entry which is preliminary data.</text>
</comment>
<keyword evidence="16" id="KW-1185">Reference proteome</keyword>
<comment type="similarity">
    <text evidence="1 13">Belongs to the helicase family. DnaB subfamily.</text>
</comment>
<dbReference type="SUPFAM" id="SSF52540">
    <property type="entry name" value="P-loop containing nucleoside triphosphate hydrolases"/>
    <property type="match status" value="1"/>
</dbReference>
<keyword evidence="8 13" id="KW-0238">DNA-binding</keyword>
<evidence type="ECO:0000256" key="5">
    <source>
        <dbReference type="ARBA" id="ARBA00022801"/>
    </source>
</evidence>
<evidence type="ECO:0000313" key="15">
    <source>
        <dbReference type="EMBL" id="TCD12164.1"/>
    </source>
</evidence>
<evidence type="ECO:0000259" key="14">
    <source>
        <dbReference type="PROSITE" id="PS51199"/>
    </source>
</evidence>
<dbReference type="EC" id="5.6.2.3" evidence="12 13"/>
<dbReference type="NCBIfam" id="NF004384">
    <property type="entry name" value="PRK05748.1"/>
    <property type="match status" value="1"/>
</dbReference>
<keyword evidence="9" id="KW-0413">Isomerase</keyword>
<dbReference type="GO" id="GO:0005524">
    <property type="term" value="F:ATP binding"/>
    <property type="evidence" value="ECO:0007669"/>
    <property type="project" value="UniProtKB-UniRule"/>
</dbReference>
<dbReference type="InterPro" id="IPR007693">
    <property type="entry name" value="DNA_helicase_DnaB-like_N"/>
</dbReference>
<evidence type="ECO:0000256" key="10">
    <source>
        <dbReference type="ARBA" id="ARBA00044932"/>
    </source>
</evidence>
<dbReference type="GO" id="GO:0006269">
    <property type="term" value="P:DNA replication, synthesis of primer"/>
    <property type="evidence" value="ECO:0007669"/>
    <property type="project" value="UniProtKB-UniRule"/>
</dbReference>
<dbReference type="GO" id="GO:0003677">
    <property type="term" value="F:DNA binding"/>
    <property type="evidence" value="ECO:0007669"/>
    <property type="project" value="UniProtKB-UniRule"/>
</dbReference>
<dbReference type="InterPro" id="IPR036185">
    <property type="entry name" value="DNA_heli_DnaB-like_N_sf"/>
</dbReference>
<dbReference type="NCBIfam" id="TIGR00665">
    <property type="entry name" value="DnaB"/>
    <property type="match status" value="1"/>
</dbReference>
<dbReference type="Gene3D" id="3.40.50.300">
    <property type="entry name" value="P-loop containing nucleotide triphosphate hydrolases"/>
    <property type="match status" value="1"/>
</dbReference>
<dbReference type="Pfam" id="PF03796">
    <property type="entry name" value="DnaB_C"/>
    <property type="match status" value="1"/>
</dbReference>
<dbReference type="Gene3D" id="1.10.860.10">
    <property type="entry name" value="DNAb Helicase, Chain A"/>
    <property type="match status" value="1"/>
</dbReference>
<dbReference type="GO" id="GO:0043139">
    <property type="term" value="F:5'-3' DNA helicase activity"/>
    <property type="evidence" value="ECO:0007669"/>
    <property type="project" value="UniProtKB-EC"/>
</dbReference>
<evidence type="ECO:0000313" key="16">
    <source>
        <dbReference type="Proteomes" id="UP000291485"/>
    </source>
</evidence>
<gene>
    <name evidence="15" type="primary">dnaB</name>
    <name evidence="15" type="ORF">EZ449_03885</name>
</gene>
<dbReference type="RefSeq" id="WP_131556642.1">
    <property type="nucleotide sequence ID" value="NZ_SJSN01000002.1"/>
</dbReference>